<evidence type="ECO:0000313" key="2">
    <source>
        <dbReference type="Proteomes" id="UP000010146"/>
    </source>
</evidence>
<evidence type="ECO:0000313" key="1">
    <source>
        <dbReference type="EMBL" id="KKC30402.1"/>
    </source>
</evidence>
<protein>
    <submittedName>
        <fullName evidence="1">Uncharacterized protein</fullName>
    </submittedName>
</protein>
<proteinExistence type="predicted"/>
<gene>
    <name evidence="1" type="ORF">CDSM653_00582</name>
</gene>
<name>A0A0F5PP07_9THEO</name>
<dbReference type="EMBL" id="ABXP02000035">
    <property type="protein sequence ID" value="KKC30402.1"/>
    <property type="molecule type" value="Genomic_DNA"/>
</dbReference>
<dbReference type="AlphaFoldDB" id="A0A0F5PP07"/>
<comment type="caution">
    <text evidence="1">The sequence shown here is derived from an EMBL/GenBank/DDBJ whole genome shotgun (WGS) entry which is preliminary data.</text>
</comment>
<reference evidence="2" key="3">
    <citation type="submission" date="2015-02" db="EMBL/GenBank/DDBJ databases">
        <title>Genome analysis of three genomes within the thermophilic hydrogenogenic bacterial species Caldanaerobacter subterraneus.</title>
        <authorList>
            <person name="Sant'Anna F.H."/>
            <person name="Lebedinsky A."/>
            <person name="Sokolova T."/>
            <person name="Robb F.T."/>
            <person name="Gonzalez J.M."/>
        </authorList>
    </citation>
    <scope>NUCLEOTIDE SEQUENCE [LARGE SCALE GENOMIC DNA]</scope>
    <source>
        <strain evidence="2">DSM 12653</strain>
    </source>
</reference>
<reference evidence="1 2" key="1">
    <citation type="submission" date="2008-07" db="EMBL/GenBank/DDBJ databases">
        <authorList>
            <person name="Gonzalez J."/>
            <person name="Sokolova T."/>
            <person name="Ferriera S."/>
            <person name="Johnson J."/>
            <person name="Kravitz S."/>
            <person name="Beeson K."/>
            <person name="Sutton G."/>
            <person name="Rogers Y.-H."/>
            <person name="Friedman R."/>
            <person name="Frazier M."/>
            <person name="Venter J.C."/>
        </authorList>
    </citation>
    <scope>NUCLEOTIDE SEQUENCE [LARGE SCALE GENOMIC DNA]</scope>
    <source>
        <strain evidence="1 2">DSM 12653</strain>
    </source>
</reference>
<sequence>MPFAGTFIFWHGICMMKGRAGIDFDFKEEI</sequence>
<dbReference type="Proteomes" id="UP000010146">
    <property type="component" value="Unassembled WGS sequence"/>
</dbReference>
<organism evidence="1 2">
    <name type="scientific">Caldanaerobacter subterraneus subsp. pacificus DSM 12653</name>
    <dbReference type="NCBI Taxonomy" id="391606"/>
    <lineage>
        <taxon>Bacteria</taxon>
        <taxon>Bacillati</taxon>
        <taxon>Bacillota</taxon>
        <taxon>Clostridia</taxon>
        <taxon>Thermoanaerobacterales</taxon>
        <taxon>Thermoanaerobacteraceae</taxon>
        <taxon>Caldanaerobacter</taxon>
    </lineage>
</organism>
<reference evidence="1 2" key="2">
    <citation type="journal article" date="2015" name="BMC Genomics">
        <title>Analysis of three genomes within the thermophilic bacterial species Caldanaerobacter subterraneus with a focus on carbon monoxide dehydrogenase evolution and hydrolase diversity.</title>
        <authorList>
            <person name="Sant'Anna F.H."/>
            <person name="Lebedinsky A.V."/>
            <person name="Sokolova T.G."/>
            <person name="Robb F.T."/>
            <person name="Gonzalez J.M."/>
        </authorList>
    </citation>
    <scope>NUCLEOTIDE SEQUENCE [LARGE SCALE GENOMIC DNA]</scope>
    <source>
        <strain evidence="1 2">DSM 12653</strain>
    </source>
</reference>
<accession>A0A0F5PP07</accession>